<proteinExistence type="predicted"/>
<organism evidence="1 2">
    <name type="scientific">Kickxella alabastrina</name>
    <dbReference type="NCBI Taxonomy" id="61397"/>
    <lineage>
        <taxon>Eukaryota</taxon>
        <taxon>Fungi</taxon>
        <taxon>Fungi incertae sedis</taxon>
        <taxon>Zoopagomycota</taxon>
        <taxon>Kickxellomycotina</taxon>
        <taxon>Kickxellomycetes</taxon>
        <taxon>Kickxellales</taxon>
        <taxon>Kickxellaceae</taxon>
        <taxon>Kickxella</taxon>
    </lineage>
</organism>
<evidence type="ECO:0000313" key="1">
    <source>
        <dbReference type="EMBL" id="KAJ1878743.1"/>
    </source>
</evidence>
<feature type="non-terminal residue" evidence="1">
    <location>
        <position position="311"/>
    </location>
</feature>
<accession>A0ACC1HXC8</accession>
<evidence type="ECO:0000313" key="2">
    <source>
        <dbReference type="Proteomes" id="UP001150581"/>
    </source>
</evidence>
<reference evidence="1" key="1">
    <citation type="submission" date="2022-07" db="EMBL/GenBank/DDBJ databases">
        <title>Phylogenomic reconstructions and comparative analyses of Kickxellomycotina fungi.</title>
        <authorList>
            <person name="Reynolds N.K."/>
            <person name="Stajich J.E."/>
            <person name="Barry K."/>
            <person name="Grigoriev I.V."/>
            <person name="Crous P."/>
            <person name="Smith M.E."/>
        </authorList>
    </citation>
    <scope>NUCLEOTIDE SEQUENCE</scope>
    <source>
        <strain evidence="1">Benny 63K</strain>
    </source>
</reference>
<keyword evidence="2" id="KW-1185">Reference proteome</keyword>
<comment type="caution">
    <text evidence="1">The sequence shown here is derived from an EMBL/GenBank/DDBJ whole genome shotgun (WGS) entry which is preliminary data.</text>
</comment>
<dbReference type="EMBL" id="JANBPG010003869">
    <property type="protein sequence ID" value="KAJ1878743.1"/>
    <property type="molecule type" value="Genomic_DNA"/>
</dbReference>
<name>A0ACC1HXC8_9FUNG</name>
<protein>
    <submittedName>
        <fullName evidence="1">Uncharacterized protein</fullName>
    </submittedName>
</protein>
<gene>
    <name evidence="1" type="ORF">LPJ66_011829</name>
</gene>
<dbReference type="Proteomes" id="UP001150581">
    <property type="component" value="Unassembled WGS sequence"/>
</dbReference>
<sequence>MSNHNGESKAQNQGQNQQQADGDSNATLQGQQRQNPAQRSRRFTIPEVNTAHPTRNNHVDDDGSGTGADTHRRRRRQSLANTGYSGAAPPSSERRNSLAYADLMAVFYPANTLAQPTVAELPLDAPFSPSPASASWEPTLERAIRSIVSIKAQCVRSFDTETSGTYTATGFVVDVEAGLILSNRHVVNPGPVVAQAVFVNYEEVELQAVYRDPVHDFGFFRFDPAKLKFMEAEAIRLAPHKAKVGMEIRVVGNDAGEKLSILAGTLARLDRTAPEYGLGEYNDFNTFYMQAASGTSGGSSGSPVLDIAGDA</sequence>